<evidence type="ECO:0000256" key="1">
    <source>
        <dbReference type="ARBA" id="ARBA00000085"/>
    </source>
</evidence>
<evidence type="ECO:0000259" key="16">
    <source>
        <dbReference type="PROSITE" id="PS50885"/>
    </source>
</evidence>
<feature type="domain" description="Histidine kinase" evidence="15">
    <location>
        <begin position="1047"/>
        <end position="1259"/>
    </location>
</feature>
<evidence type="ECO:0000256" key="4">
    <source>
        <dbReference type="ARBA" id="ARBA00022475"/>
    </source>
</evidence>
<keyword evidence="6" id="KW-0808">Transferase</keyword>
<feature type="transmembrane region" description="Helical" evidence="14">
    <location>
        <begin position="245"/>
        <end position="267"/>
    </location>
</feature>
<dbReference type="CDD" id="cd00082">
    <property type="entry name" value="HisKA"/>
    <property type="match status" value="1"/>
</dbReference>
<proteinExistence type="predicted"/>
<feature type="transmembrane region" description="Helical" evidence="14">
    <location>
        <begin position="287"/>
        <end position="306"/>
    </location>
</feature>
<evidence type="ECO:0000256" key="12">
    <source>
        <dbReference type="ARBA" id="ARBA00023012"/>
    </source>
</evidence>
<evidence type="ECO:0000256" key="7">
    <source>
        <dbReference type="ARBA" id="ARBA00022692"/>
    </source>
</evidence>
<dbReference type="Proteomes" id="UP001501207">
    <property type="component" value="Unassembled WGS sequence"/>
</dbReference>
<dbReference type="InterPro" id="IPR003660">
    <property type="entry name" value="HAMP_dom"/>
</dbReference>
<dbReference type="SUPFAM" id="SSF55874">
    <property type="entry name" value="ATPase domain of HSP90 chaperone/DNA topoisomerase II/histidine kinase"/>
    <property type="match status" value="1"/>
</dbReference>
<keyword evidence="9 17" id="KW-0418">Kinase</keyword>
<evidence type="ECO:0000256" key="14">
    <source>
        <dbReference type="SAM" id="Phobius"/>
    </source>
</evidence>
<dbReference type="Gene3D" id="3.30.565.10">
    <property type="entry name" value="Histidine kinase-like ATPase, C-terminal domain"/>
    <property type="match status" value="1"/>
</dbReference>
<dbReference type="InterPro" id="IPR036890">
    <property type="entry name" value="HATPase_C_sf"/>
</dbReference>
<feature type="transmembrane region" description="Helical" evidence="14">
    <location>
        <begin position="14"/>
        <end position="36"/>
    </location>
</feature>
<keyword evidence="10" id="KW-0067">ATP-binding</keyword>
<comment type="catalytic activity">
    <reaction evidence="1">
        <text>ATP + protein L-histidine = ADP + protein N-phospho-L-histidine.</text>
        <dbReference type="EC" id="2.7.13.3"/>
    </reaction>
</comment>
<evidence type="ECO:0000256" key="10">
    <source>
        <dbReference type="ARBA" id="ARBA00022840"/>
    </source>
</evidence>
<dbReference type="Pfam" id="PF00512">
    <property type="entry name" value="HisKA"/>
    <property type="match status" value="1"/>
</dbReference>
<evidence type="ECO:0000259" key="15">
    <source>
        <dbReference type="PROSITE" id="PS50109"/>
    </source>
</evidence>
<keyword evidence="5" id="KW-0597">Phosphoprotein</keyword>
<dbReference type="SMART" id="SM00387">
    <property type="entry name" value="HATPase_c"/>
    <property type="match status" value="1"/>
</dbReference>
<dbReference type="Gene3D" id="6.10.340.10">
    <property type="match status" value="1"/>
</dbReference>
<dbReference type="GO" id="GO:0016301">
    <property type="term" value="F:kinase activity"/>
    <property type="evidence" value="ECO:0007669"/>
    <property type="project" value="UniProtKB-KW"/>
</dbReference>
<evidence type="ECO:0000256" key="11">
    <source>
        <dbReference type="ARBA" id="ARBA00022989"/>
    </source>
</evidence>
<evidence type="ECO:0000256" key="2">
    <source>
        <dbReference type="ARBA" id="ARBA00004651"/>
    </source>
</evidence>
<gene>
    <name evidence="17" type="ORF">GCM10023143_15180</name>
</gene>
<feature type="transmembrane region" description="Helical" evidence="14">
    <location>
        <begin position="369"/>
        <end position="392"/>
    </location>
</feature>
<feature type="transmembrane region" description="Helical" evidence="14">
    <location>
        <begin position="434"/>
        <end position="453"/>
    </location>
</feature>
<dbReference type="InterPro" id="IPR003661">
    <property type="entry name" value="HisK_dim/P_dom"/>
</dbReference>
<dbReference type="InterPro" id="IPR003594">
    <property type="entry name" value="HATPase_dom"/>
</dbReference>
<keyword evidence="13 14" id="KW-0472">Membrane</keyword>
<evidence type="ECO:0000313" key="17">
    <source>
        <dbReference type="EMBL" id="GAA4308096.1"/>
    </source>
</evidence>
<feature type="transmembrane region" description="Helical" evidence="14">
    <location>
        <begin position="465"/>
        <end position="483"/>
    </location>
</feature>
<evidence type="ECO:0000313" key="18">
    <source>
        <dbReference type="Proteomes" id="UP001501207"/>
    </source>
</evidence>
<evidence type="ECO:0000256" key="3">
    <source>
        <dbReference type="ARBA" id="ARBA00012438"/>
    </source>
</evidence>
<dbReference type="PROSITE" id="PS50109">
    <property type="entry name" value="HIS_KIN"/>
    <property type="match status" value="1"/>
</dbReference>
<evidence type="ECO:0000256" key="8">
    <source>
        <dbReference type="ARBA" id="ARBA00022741"/>
    </source>
</evidence>
<reference evidence="18" key="1">
    <citation type="journal article" date="2019" name="Int. J. Syst. Evol. Microbiol.">
        <title>The Global Catalogue of Microorganisms (GCM) 10K type strain sequencing project: providing services to taxonomists for standard genome sequencing and annotation.</title>
        <authorList>
            <consortium name="The Broad Institute Genomics Platform"/>
            <consortium name="The Broad Institute Genome Sequencing Center for Infectious Disease"/>
            <person name="Wu L."/>
            <person name="Ma J."/>
        </authorList>
    </citation>
    <scope>NUCLEOTIDE SEQUENCE [LARGE SCALE GENOMIC DNA]</scope>
    <source>
        <strain evidence="18">JCM 17664</strain>
    </source>
</reference>
<feature type="domain" description="HAMP" evidence="16">
    <location>
        <begin position="978"/>
        <end position="1030"/>
    </location>
</feature>
<dbReference type="RefSeq" id="WP_344977870.1">
    <property type="nucleotide sequence ID" value="NZ_BAABFN010000002.1"/>
</dbReference>
<dbReference type="SMART" id="SM00388">
    <property type="entry name" value="HisKA"/>
    <property type="match status" value="1"/>
</dbReference>
<keyword evidence="12" id="KW-0902">Two-component regulatory system</keyword>
<dbReference type="InterPro" id="IPR050398">
    <property type="entry name" value="HssS/ArlS-like"/>
</dbReference>
<keyword evidence="7 14" id="KW-0812">Transmembrane</keyword>
<dbReference type="EC" id="2.7.13.3" evidence="3"/>
<feature type="transmembrane region" description="Helical" evidence="14">
    <location>
        <begin position="217"/>
        <end position="238"/>
    </location>
</feature>
<dbReference type="PANTHER" id="PTHR45528">
    <property type="entry name" value="SENSOR HISTIDINE KINASE CPXA"/>
    <property type="match status" value="1"/>
</dbReference>
<dbReference type="Pfam" id="PF02518">
    <property type="entry name" value="HATPase_c"/>
    <property type="match status" value="1"/>
</dbReference>
<dbReference type="PANTHER" id="PTHR45528:SF1">
    <property type="entry name" value="SENSOR HISTIDINE KINASE CPXA"/>
    <property type="match status" value="1"/>
</dbReference>
<accession>A0ABP8FP01</accession>
<feature type="transmembrane region" description="Helical" evidence="14">
    <location>
        <begin position="954"/>
        <end position="976"/>
    </location>
</feature>
<comment type="caution">
    <text evidence="17">The sequence shown here is derived from an EMBL/GenBank/DDBJ whole genome shotgun (WGS) entry which is preliminary data.</text>
</comment>
<feature type="transmembrane region" description="Helical" evidence="14">
    <location>
        <begin position="327"/>
        <end position="349"/>
    </location>
</feature>
<keyword evidence="18" id="KW-1185">Reference proteome</keyword>
<dbReference type="PRINTS" id="PR00344">
    <property type="entry name" value="BCTRLSENSOR"/>
</dbReference>
<organism evidence="17 18">
    <name type="scientific">Compostibacter hankyongensis</name>
    <dbReference type="NCBI Taxonomy" id="1007089"/>
    <lineage>
        <taxon>Bacteria</taxon>
        <taxon>Pseudomonadati</taxon>
        <taxon>Bacteroidota</taxon>
        <taxon>Chitinophagia</taxon>
        <taxon>Chitinophagales</taxon>
        <taxon>Chitinophagaceae</taxon>
        <taxon>Compostibacter</taxon>
    </lineage>
</organism>
<keyword evidence="4" id="KW-1003">Cell membrane</keyword>
<comment type="subcellular location">
    <subcellularLocation>
        <location evidence="2">Cell membrane</location>
        <topology evidence="2">Multi-pass membrane protein</topology>
    </subcellularLocation>
</comment>
<dbReference type="CDD" id="cd00075">
    <property type="entry name" value="HATPase"/>
    <property type="match status" value="1"/>
</dbReference>
<dbReference type="Gene3D" id="1.10.287.130">
    <property type="match status" value="1"/>
</dbReference>
<dbReference type="EMBL" id="BAABFN010000002">
    <property type="protein sequence ID" value="GAA4308096.1"/>
    <property type="molecule type" value="Genomic_DNA"/>
</dbReference>
<feature type="transmembrane region" description="Helical" evidence="14">
    <location>
        <begin position="735"/>
        <end position="757"/>
    </location>
</feature>
<sequence length="1273" mass="147878">MDAKEIRLFFLRHGYLLITAAWLVTIAFLVNNYWLYYSSPAGVRNSLEKNLQRRELEFNKLCDDTSLMRQLLNRDYDEALLRRLTRPQSDFHFFVFNGEWETFWSTNSVDPRSLTAHRLTEGSHFQKLKSGYYEIIRKNLSEDGQQYILGIVPVKEEYYFTNSYLPNRYYQLSRIGREYVINQEGEGQPVHTVTGRTLFYLEHLPTRQMLQPSGISGILKMLATLCILIFVNLFAVFIGRRSNPWVGFFFLAAFLFLIRLISYVSVFPFAYRSYALFDPKIYASSNILQSLGDLFINVVLVFWLILYFRTQLGDRLKLPEMPRRWKYLLTVALSFIMYYTGQFFSHIVQTLVIDSKISFDVTDFFSLNFFSIIYSIIGFVVLGLIAFCFFFFSQIVNRLLDQLTGERYTTKYIILGLVGLLWLLLRVRNPELGYSVGLMIWLLAYIFLLDIIHQRISPGLSTIPFIFWLLLLTVTTTAILVYYNNQRELENREQVARRLSKQKDPTLEFNLEVINNNLLQDPPLRNFLVTRDSAHKRDLEERLLASYFGRLDNRYEVSFYTYDDTGRAINNVDTTGIRTFNYVLENRSEPSSSPNLYFHETSFNNYSYIARLPVYDTVLLYNFPQRRLDGFLYYRLTPKTFKKESLYPELLTKTEDYNLDLNLDKYSYAVYDKLQLVSNHNDYPFPLQLSMKDVPLMEFSYRDEDGFSQLWYKPTKDKVVVIVRRNRNVIEAITLFAYMFCIFLVLAGIYRLFDMLIRVGMRPAAIRDMIRITIRVQIHGLIIFIVAFAFVILGVSTISFFINRYDKNHRDKLSKDINILLADVQKVYHNFLEFDDTQHFYSPAFQSRLQTTIQNIADTHGVDINIYDLDGNLDITTQNLIFENGLLSAKMDPLAYYKLHYMKQVQVTQKEDVGNLDYLSSYAPIRDYNGETLAYLNRPYFTSETDLNQEISNFLVALINLNAFIFLLSGLLAVFITNSITRSFTLISEKFSQVNLSRQNEEIEWHRDDEIGMLVREYNKMVNKLEESAAMLAKSEREGAWREMARQIAHEIKNPLTPMKLSLQYLQKAMGRDNADVRSLAENVARTLIEQIEHLSQIASDFSAFANIAYAHNEVLSLNEVLHSVVSLFGGYANARVEYHEPEERLYVYADKTQLNRVFTNLLQNAVQSIPEERIDGLISITAVREGDHVVAAIRDNGTGIPEEARARIFTPNFTTKSSGTGLGLAMCKNMVERAKGRIWFETETDTGSTFFVQLPLVPDHGQGALPGAEEAG</sequence>
<protein>
    <recommendedName>
        <fullName evidence="3">histidine kinase</fullName>
        <ecNumber evidence="3">2.7.13.3</ecNumber>
    </recommendedName>
</protein>
<dbReference type="InterPro" id="IPR036097">
    <property type="entry name" value="HisK_dim/P_sf"/>
</dbReference>
<dbReference type="PROSITE" id="PS50885">
    <property type="entry name" value="HAMP"/>
    <property type="match status" value="1"/>
</dbReference>
<keyword evidence="11 14" id="KW-1133">Transmembrane helix</keyword>
<evidence type="ECO:0000256" key="9">
    <source>
        <dbReference type="ARBA" id="ARBA00022777"/>
    </source>
</evidence>
<evidence type="ECO:0000256" key="6">
    <source>
        <dbReference type="ARBA" id="ARBA00022679"/>
    </source>
</evidence>
<dbReference type="InterPro" id="IPR005467">
    <property type="entry name" value="His_kinase_dom"/>
</dbReference>
<evidence type="ECO:0000256" key="5">
    <source>
        <dbReference type="ARBA" id="ARBA00022553"/>
    </source>
</evidence>
<dbReference type="SUPFAM" id="SSF47384">
    <property type="entry name" value="Homodimeric domain of signal transducing histidine kinase"/>
    <property type="match status" value="1"/>
</dbReference>
<evidence type="ECO:0000256" key="13">
    <source>
        <dbReference type="ARBA" id="ARBA00023136"/>
    </source>
</evidence>
<feature type="transmembrane region" description="Helical" evidence="14">
    <location>
        <begin position="778"/>
        <end position="802"/>
    </location>
</feature>
<name>A0ABP8FP01_9BACT</name>
<keyword evidence="8" id="KW-0547">Nucleotide-binding</keyword>
<dbReference type="InterPro" id="IPR004358">
    <property type="entry name" value="Sig_transdc_His_kin-like_C"/>
</dbReference>